<keyword evidence="8" id="KW-0408">Iron</keyword>
<reference evidence="15" key="1">
    <citation type="submission" date="2021-01" db="UniProtKB">
        <authorList>
            <consortium name="EnsemblMetazoa"/>
        </authorList>
    </citation>
    <scope>IDENTIFICATION</scope>
</reference>
<keyword evidence="10" id="KW-0496">Mitochondrion</keyword>
<evidence type="ECO:0000256" key="12">
    <source>
        <dbReference type="ARBA" id="ARBA00056637"/>
    </source>
</evidence>
<keyword evidence="7" id="KW-0809">Transit peptide</keyword>
<dbReference type="GO" id="GO:0005524">
    <property type="term" value="F:ATP binding"/>
    <property type="evidence" value="ECO:0007669"/>
    <property type="project" value="UniProtKB-KW"/>
</dbReference>
<keyword evidence="5" id="KW-0547">Nucleotide-binding</keyword>
<comment type="subcellular location">
    <subcellularLocation>
        <location evidence="2">Mitochondrion</location>
    </subcellularLocation>
</comment>
<dbReference type="GO" id="GO:0046872">
    <property type="term" value="F:metal ion binding"/>
    <property type="evidence" value="ECO:0007669"/>
    <property type="project" value="UniProtKB-KW"/>
</dbReference>
<evidence type="ECO:0000256" key="4">
    <source>
        <dbReference type="ARBA" id="ARBA00022723"/>
    </source>
</evidence>
<dbReference type="Gene3D" id="3.40.50.300">
    <property type="entry name" value="P-loop containing nucleotide triphosphate hydrolases"/>
    <property type="match status" value="1"/>
</dbReference>
<dbReference type="FunCoup" id="A0A7M7J898">
    <property type="interactions" value="760"/>
</dbReference>
<dbReference type="InterPro" id="IPR019591">
    <property type="entry name" value="Mrp/NBP35_ATP-bd"/>
</dbReference>
<keyword evidence="4" id="KW-0479">Metal-binding</keyword>
<dbReference type="GO" id="GO:0032981">
    <property type="term" value="P:mitochondrial respiratory chain complex I assembly"/>
    <property type="evidence" value="ECO:0007669"/>
    <property type="project" value="TreeGrafter"/>
</dbReference>
<dbReference type="HAMAP" id="MF_02040">
    <property type="entry name" value="Mrp_NBP35"/>
    <property type="match status" value="1"/>
</dbReference>
<dbReference type="InParanoid" id="A0A7M7J898"/>
<dbReference type="Pfam" id="PF10609">
    <property type="entry name" value="ParA"/>
    <property type="match status" value="1"/>
</dbReference>
<dbReference type="CTD" id="80224"/>
<proteinExistence type="inferred from homology"/>
<evidence type="ECO:0000256" key="7">
    <source>
        <dbReference type="ARBA" id="ARBA00022946"/>
    </source>
</evidence>
<sequence length="304" mass="33136">MLTSFRRAFTHHRVQRLCSQPLSDRVIAHMQKGLPKKFPLPGVNKVVLISSAKGGVGKSTTAVNLAISCAILNYRVGLLDADVLGPSIPQMMNLRGEPELNSQNQMLPLRNYNVRVMSMGFLVNESAAITWRGLMVMQAVQRLLRNVNWGSDGLDVLFVDMPPGTGDVQLSIAQNIPIDGAVIVTTPQPVALLDARRGIEMFRKMNVPILGVVQNMSEHICEKCGHTTYMFGKDGAKKMADDMGVQIIGNIPLNLAIREGCDSGKPIIVVEPDSPVTKAYNELAAIVLMKLVACTSPRIAECLH</sequence>
<keyword evidence="6" id="KW-0067">ATP-binding</keyword>
<dbReference type="InterPro" id="IPR033756">
    <property type="entry name" value="YlxH/NBP35"/>
</dbReference>
<dbReference type="GO" id="GO:0051539">
    <property type="term" value="F:4 iron, 4 sulfur cluster binding"/>
    <property type="evidence" value="ECO:0007669"/>
    <property type="project" value="UniProtKB-KW"/>
</dbReference>
<dbReference type="CDD" id="cd02037">
    <property type="entry name" value="Mrp_NBP35"/>
    <property type="match status" value="1"/>
</dbReference>
<comment type="similarity">
    <text evidence="11">Belongs to the Mrp/NBP35 ATP-binding proteins family.</text>
</comment>
<evidence type="ECO:0000256" key="1">
    <source>
        <dbReference type="ARBA" id="ARBA00001966"/>
    </source>
</evidence>
<evidence type="ECO:0000256" key="13">
    <source>
        <dbReference type="ARBA" id="ARBA00069083"/>
    </source>
</evidence>
<organism evidence="15 16">
    <name type="scientific">Varroa destructor</name>
    <name type="common">Honeybee mite</name>
    <dbReference type="NCBI Taxonomy" id="109461"/>
    <lineage>
        <taxon>Eukaryota</taxon>
        <taxon>Metazoa</taxon>
        <taxon>Ecdysozoa</taxon>
        <taxon>Arthropoda</taxon>
        <taxon>Chelicerata</taxon>
        <taxon>Arachnida</taxon>
        <taxon>Acari</taxon>
        <taxon>Parasitiformes</taxon>
        <taxon>Mesostigmata</taxon>
        <taxon>Gamasina</taxon>
        <taxon>Dermanyssoidea</taxon>
        <taxon>Varroidae</taxon>
        <taxon>Varroa</taxon>
    </lineage>
</organism>
<evidence type="ECO:0000313" key="15">
    <source>
        <dbReference type="EnsemblMetazoa" id="XP_022645901"/>
    </source>
</evidence>
<evidence type="ECO:0000256" key="5">
    <source>
        <dbReference type="ARBA" id="ARBA00022741"/>
    </source>
</evidence>
<protein>
    <recommendedName>
        <fullName evidence="13">Iron-sulfur cluster transfer protein NUBPL</fullName>
    </recommendedName>
    <alternativeName>
        <fullName evidence="14">Nucleotide-binding protein-like</fullName>
    </alternativeName>
</protein>
<comment type="cofactor">
    <cofactor evidence="1">
        <name>[4Fe-4S] cluster</name>
        <dbReference type="ChEBI" id="CHEBI:49883"/>
    </cofactor>
</comment>
<dbReference type="PANTHER" id="PTHR42961:SF2">
    <property type="entry name" value="IRON-SULFUR PROTEIN NUBPL"/>
    <property type="match status" value="1"/>
</dbReference>
<dbReference type="GeneID" id="111243892"/>
<dbReference type="FunFam" id="3.40.50.300:FF:000709">
    <property type="entry name" value="Iron-sulfur protein NUBPL isoform X1"/>
    <property type="match status" value="1"/>
</dbReference>
<dbReference type="Proteomes" id="UP000594260">
    <property type="component" value="Unplaced"/>
</dbReference>
<dbReference type="OrthoDB" id="1741334at2759"/>
<dbReference type="EnsemblMetazoa" id="XM_022790166">
    <property type="protein sequence ID" value="XP_022645901"/>
    <property type="gene ID" value="LOC111243892"/>
</dbReference>
<dbReference type="SUPFAM" id="SSF52540">
    <property type="entry name" value="P-loop containing nucleoside triphosphate hydrolases"/>
    <property type="match status" value="1"/>
</dbReference>
<evidence type="ECO:0000256" key="3">
    <source>
        <dbReference type="ARBA" id="ARBA00022485"/>
    </source>
</evidence>
<evidence type="ECO:0000256" key="10">
    <source>
        <dbReference type="ARBA" id="ARBA00023128"/>
    </source>
</evidence>
<dbReference type="PANTHER" id="PTHR42961">
    <property type="entry name" value="IRON-SULFUR PROTEIN NUBPL"/>
    <property type="match status" value="1"/>
</dbReference>
<dbReference type="GO" id="GO:0016226">
    <property type="term" value="P:iron-sulfur cluster assembly"/>
    <property type="evidence" value="ECO:0007669"/>
    <property type="project" value="InterPro"/>
</dbReference>
<keyword evidence="16" id="KW-1185">Reference proteome</keyword>
<evidence type="ECO:0000313" key="16">
    <source>
        <dbReference type="Proteomes" id="UP000594260"/>
    </source>
</evidence>
<comment type="function">
    <text evidence="12">Iron-sulfur cluster transfer protein involved in the assembly of the mitochondrial membrane respiratory chain NADH dehydrogenase (Complex I). May deliver one or more Fe-S clusters to complex I subunits.</text>
</comment>
<dbReference type="RefSeq" id="XP_022645901.1">
    <property type="nucleotide sequence ID" value="XM_022790166.1"/>
</dbReference>
<evidence type="ECO:0000256" key="14">
    <source>
        <dbReference type="ARBA" id="ARBA00081370"/>
    </source>
</evidence>
<evidence type="ECO:0000256" key="2">
    <source>
        <dbReference type="ARBA" id="ARBA00004173"/>
    </source>
</evidence>
<dbReference type="GO" id="GO:0140663">
    <property type="term" value="F:ATP-dependent FeS chaperone activity"/>
    <property type="evidence" value="ECO:0007669"/>
    <property type="project" value="InterPro"/>
</dbReference>
<evidence type="ECO:0000256" key="9">
    <source>
        <dbReference type="ARBA" id="ARBA00023014"/>
    </source>
</evidence>
<dbReference type="InterPro" id="IPR027417">
    <property type="entry name" value="P-loop_NTPase"/>
</dbReference>
<dbReference type="InterPro" id="IPR044304">
    <property type="entry name" value="NUBPL-like"/>
</dbReference>
<keyword evidence="3" id="KW-0004">4Fe-4S</keyword>
<dbReference type="KEGG" id="vde:111243892"/>
<keyword evidence="9" id="KW-0411">Iron-sulfur</keyword>
<dbReference type="AlphaFoldDB" id="A0A7M7J898"/>
<accession>A0A7M7J898</accession>
<dbReference type="GO" id="GO:0005759">
    <property type="term" value="C:mitochondrial matrix"/>
    <property type="evidence" value="ECO:0007669"/>
    <property type="project" value="UniProtKB-ARBA"/>
</dbReference>
<evidence type="ECO:0000256" key="6">
    <source>
        <dbReference type="ARBA" id="ARBA00022840"/>
    </source>
</evidence>
<name>A0A7M7J898_VARDE</name>
<dbReference type="OMA" id="CNHESHI"/>
<evidence type="ECO:0000256" key="11">
    <source>
        <dbReference type="ARBA" id="ARBA00024036"/>
    </source>
</evidence>
<evidence type="ECO:0000256" key="8">
    <source>
        <dbReference type="ARBA" id="ARBA00023004"/>
    </source>
</evidence>